<evidence type="ECO:0000313" key="1">
    <source>
        <dbReference type="EMBL" id="CBK65811.1"/>
    </source>
</evidence>
<dbReference type="PATRIC" id="fig|657309.4.peg.4147"/>
<gene>
    <name evidence="1" type="ORF">BXY_05830</name>
</gene>
<protein>
    <submittedName>
        <fullName evidence="1">Uncharacterized protein</fullName>
    </submittedName>
</protein>
<dbReference type="HOGENOM" id="CLU_2598904_0_0_10"/>
<dbReference type="AlphaFoldDB" id="D6D716"/>
<dbReference type="eggNOG" id="COG5293">
    <property type="taxonomic scope" value="Bacteria"/>
</dbReference>
<name>D6D716_9BACE</name>
<proteinExistence type="predicted"/>
<evidence type="ECO:0000313" key="2">
    <source>
        <dbReference type="Proteomes" id="UP000008795"/>
    </source>
</evidence>
<dbReference type="EMBL" id="FP929033">
    <property type="protein sequence ID" value="CBK65811.1"/>
    <property type="molecule type" value="Genomic_DNA"/>
</dbReference>
<dbReference type="RefSeq" id="WP_015531171.1">
    <property type="nucleotide sequence ID" value="NC_021017.1"/>
</dbReference>
<organism evidence="1 2">
    <name type="scientific">Bacteroides xylanisolvens XB1A</name>
    <dbReference type="NCBI Taxonomy" id="657309"/>
    <lineage>
        <taxon>Bacteria</taxon>
        <taxon>Pseudomonadati</taxon>
        <taxon>Bacteroidota</taxon>
        <taxon>Bacteroidia</taxon>
        <taxon>Bacteroidales</taxon>
        <taxon>Bacteroidaceae</taxon>
        <taxon>Bacteroides</taxon>
    </lineage>
</organism>
<reference evidence="1 2" key="1">
    <citation type="submission" date="2010-03" db="EMBL/GenBank/DDBJ databases">
        <title>The genome sequence of Bacteriodes xylanisolvens XB1A.</title>
        <authorList>
            <consortium name="metaHIT consortium -- http://www.metahit.eu/"/>
            <person name="Pajon A."/>
            <person name="Turner K."/>
            <person name="Parkhill J."/>
            <person name="Bernalier A."/>
        </authorList>
    </citation>
    <scope>NUCLEOTIDE SEQUENCE [LARGE SCALE GENOMIC DNA]</scope>
    <source>
        <strain evidence="1 2">XB1A</strain>
    </source>
</reference>
<reference evidence="1 2" key="2">
    <citation type="submission" date="2010-03" db="EMBL/GenBank/DDBJ databases">
        <authorList>
            <person name="Pajon A."/>
        </authorList>
    </citation>
    <scope>NUCLEOTIDE SEQUENCE [LARGE SCALE GENOMIC DNA]</scope>
    <source>
        <strain evidence="1 2">XB1A</strain>
    </source>
</reference>
<dbReference type="Proteomes" id="UP000008795">
    <property type="component" value="Chromosome"/>
</dbReference>
<accession>D6D716</accession>
<sequence length="79" mass="9102">MKLIKVFSDGPFKNVKFNEGYNIVLATIHDKENKKDTHNLGKTSLLVVIDFLLLSTFTKKSPILANPIFSTQTFFWSFY</sequence>
<dbReference type="KEGG" id="bxy:BXY_05830"/>